<evidence type="ECO:0000259" key="8">
    <source>
        <dbReference type="PROSITE" id="PS50089"/>
    </source>
</evidence>
<dbReference type="PROSITE" id="PS50089">
    <property type="entry name" value="ZF_RING_2"/>
    <property type="match status" value="1"/>
</dbReference>
<evidence type="ECO:0000313" key="12">
    <source>
        <dbReference type="RefSeq" id="XP_026122942.1"/>
    </source>
</evidence>
<keyword evidence="3 6" id="KW-0863">Zinc-finger</keyword>
<gene>
    <name evidence="12 13" type="primary">LOC113105819</name>
</gene>
<accession>A0A6P6PQB4</accession>
<dbReference type="InterPro" id="IPR013083">
    <property type="entry name" value="Znf_RING/FYVE/PHD"/>
</dbReference>
<dbReference type="AlphaFoldDB" id="A0A6P6PQB4"/>
<dbReference type="InterPro" id="IPR013320">
    <property type="entry name" value="ConA-like_dom_sf"/>
</dbReference>
<dbReference type="OrthoDB" id="6105938at2759"/>
<dbReference type="Pfam" id="PF00643">
    <property type="entry name" value="zf-B_box"/>
    <property type="match status" value="1"/>
</dbReference>
<dbReference type="Pfam" id="PF13445">
    <property type="entry name" value="zf-RING_UBOX"/>
    <property type="match status" value="1"/>
</dbReference>
<dbReference type="InterPro" id="IPR001870">
    <property type="entry name" value="B30.2/SPRY"/>
</dbReference>
<dbReference type="InterPro" id="IPR027370">
    <property type="entry name" value="Znf-RING_euk"/>
</dbReference>
<dbReference type="InterPro" id="IPR043136">
    <property type="entry name" value="B30.2/SPRY_sf"/>
</dbReference>
<dbReference type="Gene3D" id="2.60.120.920">
    <property type="match status" value="1"/>
</dbReference>
<feature type="coiled-coil region" evidence="7">
    <location>
        <begin position="246"/>
        <end position="295"/>
    </location>
</feature>
<feature type="domain" description="RING-type" evidence="8">
    <location>
        <begin position="15"/>
        <end position="55"/>
    </location>
</feature>
<dbReference type="InterPro" id="IPR003879">
    <property type="entry name" value="Butyrophylin_SPRY"/>
</dbReference>
<dbReference type="RefSeq" id="XP_026122943.1">
    <property type="nucleotide sequence ID" value="XM_026267158.1"/>
</dbReference>
<dbReference type="InterPro" id="IPR000315">
    <property type="entry name" value="Znf_B-box"/>
</dbReference>
<dbReference type="PANTHER" id="PTHR25465">
    <property type="entry name" value="B-BOX DOMAIN CONTAINING"/>
    <property type="match status" value="1"/>
</dbReference>
<evidence type="ECO:0000256" key="3">
    <source>
        <dbReference type="ARBA" id="ARBA00022771"/>
    </source>
</evidence>
<dbReference type="PROSITE" id="PS50188">
    <property type="entry name" value="B302_SPRY"/>
    <property type="match status" value="1"/>
</dbReference>
<dbReference type="GeneID" id="113105819"/>
<keyword evidence="7" id="KW-0175">Coiled coil</keyword>
<dbReference type="SUPFAM" id="SSF57845">
    <property type="entry name" value="B-box zinc-binding domain"/>
    <property type="match status" value="1"/>
</dbReference>
<organism evidence="11 12">
    <name type="scientific">Carassius auratus</name>
    <name type="common">Goldfish</name>
    <dbReference type="NCBI Taxonomy" id="7957"/>
    <lineage>
        <taxon>Eukaryota</taxon>
        <taxon>Metazoa</taxon>
        <taxon>Chordata</taxon>
        <taxon>Craniata</taxon>
        <taxon>Vertebrata</taxon>
        <taxon>Euteleostomi</taxon>
        <taxon>Actinopterygii</taxon>
        <taxon>Neopterygii</taxon>
        <taxon>Teleostei</taxon>
        <taxon>Ostariophysi</taxon>
        <taxon>Cypriniformes</taxon>
        <taxon>Cyprinidae</taxon>
        <taxon>Cyprininae</taxon>
        <taxon>Carassius</taxon>
    </lineage>
</organism>
<dbReference type="PROSITE" id="PS50119">
    <property type="entry name" value="ZF_BBOX"/>
    <property type="match status" value="1"/>
</dbReference>
<dbReference type="Pfam" id="PF25600">
    <property type="entry name" value="TRIM_CC"/>
    <property type="match status" value="1"/>
</dbReference>
<dbReference type="CDD" id="cd19769">
    <property type="entry name" value="Bbox2_TRIM16-like"/>
    <property type="match status" value="1"/>
</dbReference>
<evidence type="ECO:0000256" key="5">
    <source>
        <dbReference type="ARBA" id="ARBA00022859"/>
    </source>
</evidence>
<evidence type="ECO:0000256" key="2">
    <source>
        <dbReference type="ARBA" id="ARBA00022723"/>
    </source>
</evidence>
<dbReference type="SMART" id="SM00336">
    <property type="entry name" value="BBOX"/>
    <property type="match status" value="1"/>
</dbReference>
<evidence type="ECO:0000259" key="9">
    <source>
        <dbReference type="PROSITE" id="PS50119"/>
    </source>
</evidence>
<keyword evidence="11" id="KW-1185">Reference proteome</keyword>
<reference evidence="12 13" key="1">
    <citation type="submission" date="2025-04" db="UniProtKB">
        <authorList>
            <consortium name="RefSeq"/>
        </authorList>
    </citation>
    <scope>IDENTIFICATION</scope>
    <source>
        <strain evidence="12 13">Wakin</strain>
        <tissue evidence="12 13">Muscle</tissue>
    </source>
</reference>
<dbReference type="SMART" id="SM00589">
    <property type="entry name" value="PRY"/>
    <property type="match status" value="1"/>
</dbReference>
<feature type="domain" description="B box-type" evidence="9">
    <location>
        <begin position="145"/>
        <end position="185"/>
    </location>
</feature>
<dbReference type="CDD" id="cd19802">
    <property type="entry name" value="Bbox1_TRIM8-like"/>
    <property type="match status" value="1"/>
</dbReference>
<evidence type="ECO:0000313" key="13">
    <source>
        <dbReference type="RefSeq" id="XP_026122943.1"/>
    </source>
</evidence>
<evidence type="ECO:0000313" key="11">
    <source>
        <dbReference type="Proteomes" id="UP000515129"/>
    </source>
</evidence>
<evidence type="ECO:0000256" key="1">
    <source>
        <dbReference type="ARBA" id="ARBA00022588"/>
    </source>
</evidence>
<dbReference type="RefSeq" id="XP_026122942.1">
    <property type="nucleotide sequence ID" value="XM_026267157.1"/>
</dbReference>
<sequence>MTSISSSLSGELLQCRICLEVLTDPVTTSCGHNFCNACIKACWESGQLYLCPLCKEGFDSKPELKINVAFQKVVDHYKVHQQPKELQHQTKSFHHILCDVCSENKLRAVKSCLQCVTSFCETHLTNHKTAPRLVRHKLIDPVDNLEDYICKNHDKPLEMFCRDDKTCLCLFCTETEHKTHNVVSIEEESVHKRVQLEKTQAEIKLMIQDRCNKIKEIKNLAKSIKRTNVRNKANKVELFTDLIHSIERCQSELLEVMEQKQTAAQNQAEELIKELEQEITELERRNTELEQLSHTEDHLHLLQVFSSVCSPPGVKSWTNVNINTDLLNTDILDKTLTCLKEKVNKELKIIHDITQPSVVHGINFNPPTSQPSTNRIFAPSHHSLVPKSSTAMEKIDTLKTQKSSLTEISNIKTSKNQTEGKIYFTLGKTDCGPRSANKAENINKQVKVSWFGLGLNTIQQLYGVDVILDPNTAHPKLFLSKDGKQVSHGGSWRDVPNNPERFDLSACVLGKDGYSCGRFYFVVQVGDKTEWDLGMARESIKRKGKITVCPEKGFWCIWLRNGGEYMANDYCPVPLSLKDKPQKVGVFVDYEEGLVSFYNVETKALIYSFTGQSFTEKIYPFFSPCNKRGDINSKPLIIHTA</sequence>
<dbReference type="KEGG" id="caua:113105819"/>
<dbReference type="InterPro" id="IPR003877">
    <property type="entry name" value="SPRY_dom"/>
</dbReference>
<dbReference type="Gene3D" id="3.30.160.60">
    <property type="entry name" value="Classic Zinc Finger"/>
    <property type="match status" value="1"/>
</dbReference>
<dbReference type="Gene3D" id="4.10.830.40">
    <property type="match status" value="1"/>
</dbReference>
<dbReference type="CDD" id="cd13733">
    <property type="entry name" value="SPRY_PRY_C-I_1"/>
    <property type="match status" value="1"/>
</dbReference>
<dbReference type="InterPro" id="IPR051051">
    <property type="entry name" value="E3_ubiq-ligase_TRIM/RNF"/>
</dbReference>
<dbReference type="PRINTS" id="PR01407">
    <property type="entry name" value="BUTYPHLNCDUF"/>
</dbReference>
<feature type="domain" description="B30.2/SPRY" evidence="10">
    <location>
        <begin position="446"/>
        <end position="641"/>
    </location>
</feature>
<evidence type="ECO:0000259" key="10">
    <source>
        <dbReference type="PROSITE" id="PS50188"/>
    </source>
</evidence>
<evidence type="ECO:0000256" key="6">
    <source>
        <dbReference type="PROSITE-ProRule" id="PRU00024"/>
    </source>
</evidence>
<dbReference type="SUPFAM" id="SSF57850">
    <property type="entry name" value="RING/U-box"/>
    <property type="match status" value="1"/>
</dbReference>
<dbReference type="SUPFAM" id="SSF49899">
    <property type="entry name" value="Concanavalin A-like lectins/glucanases"/>
    <property type="match status" value="1"/>
</dbReference>
<dbReference type="PANTHER" id="PTHR25465:SF32">
    <property type="entry name" value="BLOODTHIRSTY-RELATED GENE FAMILY, MEMBER 16 ISOFORM X1-RELATED"/>
    <property type="match status" value="1"/>
</dbReference>
<keyword evidence="2" id="KW-0479">Metal-binding</keyword>
<dbReference type="FunFam" id="2.60.120.920:FF:000004">
    <property type="entry name" value="Butyrophilin subfamily 1 member A1"/>
    <property type="match status" value="1"/>
</dbReference>
<dbReference type="Gene3D" id="3.30.40.10">
    <property type="entry name" value="Zinc/RING finger domain, C3HC4 (zinc finger)"/>
    <property type="match status" value="1"/>
</dbReference>
<keyword evidence="1" id="KW-0399">Innate immunity</keyword>
<dbReference type="GeneTree" id="ENSGT01040000240385"/>
<dbReference type="Pfam" id="PF00622">
    <property type="entry name" value="SPRY"/>
    <property type="match status" value="1"/>
</dbReference>
<dbReference type="Pfam" id="PF13765">
    <property type="entry name" value="PRY"/>
    <property type="match status" value="1"/>
</dbReference>
<dbReference type="InterPro" id="IPR001841">
    <property type="entry name" value="Znf_RING"/>
</dbReference>
<proteinExistence type="predicted"/>
<dbReference type="SMART" id="SM00184">
    <property type="entry name" value="RING"/>
    <property type="match status" value="1"/>
</dbReference>
<dbReference type="GO" id="GO:0045087">
    <property type="term" value="P:innate immune response"/>
    <property type="evidence" value="ECO:0007669"/>
    <property type="project" value="UniProtKB-KW"/>
</dbReference>
<name>A0A6P6PQB4_CARAU</name>
<evidence type="ECO:0000256" key="7">
    <source>
        <dbReference type="SAM" id="Coils"/>
    </source>
</evidence>
<dbReference type="InterPro" id="IPR058030">
    <property type="entry name" value="TRIM8/14/16/25/29/45/65_CC"/>
</dbReference>
<dbReference type="InterPro" id="IPR017907">
    <property type="entry name" value="Znf_RING_CS"/>
</dbReference>
<evidence type="ECO:0000256" key="4">
    <source>
        <dbReference type="ARBA" id="ARBA00022833"/>
    </source>
</evidence>
<keyword evidence="4" id="KW-0862">Zinc</keyword>
<dbReference type="GO" id="GO:0005737">
    <property type="term" value="C:cytoplasm"/>
    <property type="evidence" value="ECO:0007669"/>
    <property type="project" value="UniProtKB-ARBA"/>
</dbReference>
<protein>
    <submittedName>
        <fullName evidence="12 13">E3 ubiquitin-protein ligase TRIM39-like</fullName>
    </submittedName>
</protein>
<dbReference type="SMART" id="SM00449">
    <property type="entry name" value="SPRY"/>
    <property type="match status" value="1"/>
</dbReference>
<dbReference type="Proteomes" id="UP000515129">
    <property type="component" value="Chromosome 7"/>
</dbReference>
<dbReference type="PROSITE" id="PS00518">
    <property type="entry name" value="ZF_RING_1"/>
    <property type="match status" value="1"/>
</dbReference>
<keyword evidence="5" id="KW-0391">Immunity</keyword>
<dbReference type="InterPro" id="IPR006574">
    <property type="entry name" value="PRY"/>
</dbReference>
<dbReference type="GO" id="GO:0008270">
    <property type="term" value="F:zinc ion binding"/>
    <property type="evidence" value="ECO:0007669"/>
    <property type="project" value="UniProtKB-KW"/>
</dbReference>